<protein>
    <submittedName>
        <fullName evidence="1">Uncharacterized protein</fullName>
    </submittedName>
</protein>
<organism evidence="1 2">
    <name type="scientific">Colletotrichum tofieldiae</name>
    <dbReference type="NCBI Taxonomy" id="708197"/>
    <lineage>
        <taxon>Eukaryota</taxon>
        <taxon>Fungi</taxon>
        <taxon>Dikarya</taxon>
        <taxon>Ascomycota</taxon>
        <taxon>Pezizomycotina</taxon>
        <taxon>Sordariomycetes</taxon>
        <taxon>Hypocreomycetidae</taxon>
        <taxon>Glomerellales</taxon>
        <taxon>Glomerellaceae</taxon>
        <taxon>Colletotrichum</taxon>
        <taxon>Colletotrichum spaethianum species complex</taxon>
    </lineage>
</organism>
<dbReference type="Proteomes" id="UP000076552">
    <property type="component" value="Unassembled WGS sequence"/>
</dbReference>
<evidence type="ECO:0000313" key="2">
    <source>
        <dbReference type="Proteomes" id="UP000076552"/>
    </source>
</evidence>
<keyword evidence="2" id="KW-1185">Reference proteome</keyword>
<dbReference type="STRING" id="708197.A0A166Y1Z3"/>
<dbReference type="AlphaFoldDB" id="A0A166Y1Z3"/>
<evidence type="ECO:0000313" key="1">
    <source>
        <dbReference type="EMBL" id="KZL77185.1"/>
    </source>
</evidence>
<sequence length="185" mass="21119">MHETHKLVCLTYIRAVSPTDLTYRENSSQLADALEKPHFEVNEHSSQSLLLAVNHCLDFLEEPANTGFAYYIHHYASAWGFEIAIWTFESAVFMSKWLDHCMIGKSSTHDLLIERAKNLLVMAFSSLQDAFELSNGVDVDNLPRLTLQFWGQVLSELKTKPFAMRLGKALDILAQFRDEQGQTPR</sequence>
<name>A0A166Y1Z3_9PEZI</name>
<accession>A0A166Y1Z3</accession>
<proteinExistence type="predicted"/>
<gene>
    <name evidence="1" type="ORF">CT0861_06867</name>
</gene>
<comment type="caution">
    <text evidence="1">The sequence shown here is derived from an EMBL/GenBank/DDBJ whole genome shotgun (WGS) entry which is preliminary data.</text>
</comment>
<dbReference type="EMBL" id="LFIV01000009">
    <property type="protein sequence ID" value="KZL77185.1"/>
    <property type="molecule type" value="Genomic_DNA"/>
</dbReference>
<reference evidence="1 2" key="1">
    <citation type="submission" date="2015-06" db="EMBL/GenBank/DDBJ databases">
        <title>Survival trade-offs in plant roots during colonization by closely related pathogenic and mutualistic fungi.</title>
        <authorList>
            <person name="Hacquard S."/>
            <person name="Kracher B."/>
            <person name="Hiruma K."/>
            <person name="Weinman A."/>
            <person name="Muench P."/>
            <person name="Garrido Oter R."/>
            <person name="Ver Loren van Themaat E."/>
            <person name="Dallerey J.-F."/>
            <person name="Damm U."/>
            <person name="Henrissat B."/>
            <person name="Lespinet O."/>
            <person name="Thon M."/>
            <person name="Kemen E."/>
            <person name="McHardy A.C."/>
            <person name="Schulze-Lefert P."/>
            <person name="O'Connell R.J."/>
        </authorList>
    </citation>
    <scope>NUCLEOTIDE SEQUENCE [LARGE SCALE GENOMIC DNA]</scope>
    <source>
        <strain evidence="1 2">0861</strain>
    </source>
</reference>